<reference evidence="3" key="1">
    <citation type="submission" date="2016-09" db="EMBL/GenBank/DDBJ databases">
        <authorList>
            <person name="Varghese N."/>
            <person name="Submissions S."/>
        </authorList>
    </citation>
    <scope>NUCLEOTIDE SEQUENCE [LARGE SCALE GENOMIC DNA]</scope>
    <source>
        <strain evidence="3">25nlg</strain>
    </source>
</reference>
<evidence type="ECO:0008006" key="4">
    <source>
        <dbReference type="Google" id="ProtNLM"/>
    </source>
</evidence>
<keyword evidence="3" id="KW-1185">Reference proteome</keyword>
<feature type="transmembrane region" description="Helical" evidence="1">
    <location>
        <begin position="6"/>
        <end position="25"/>
    </location>
</feature>
<accession>A0A1G6GPB7</accession>
<keyword evidence="1" id="KW-1133">Transmembrane helix</keyword>
<gene>
    <name evidence="2" type="ORF">SAMN05421737_101321</name>
</gene>
<proteinExistence type="predicted"/>
<sequence>MNTTLPLWGWVVIPLLLLAQGVWLFMDASKHGRHPWLWGVLGLVQLPLPILVYYFFVRKQVLE</sequence>
<protein>
    <recommendedName>
        <fullName evidence="4">Sigma-Y antisigma factor component</fullName>
    </recommendedName>
</protein>
<dbReference type="Proteomes" id="UP000242662">
    <property type="component" value="Unassembled WGS sequence"/>
</dbReference>
<evidence type="ECO:0000313" key="2">
    <source>
        <dbReference type="EMBL" id="SDB83788.1"/>
    </source>
</evidence>
<dbReference type="EMBL" id="FMYM01000001">
    <property type="protein sequence ID" value="SDB83788.1"/>
    <property type="molecule type" value="Genomic_DNA"/>
</dbReference>
<organism evidence="2 3">
    <name type="scientific">Shouchella lonarensis</name>
    <dbReference type="NCBI Taxonomy" id="1464122"/>
    <lineage>
        <taxon>Bacteria</taxon>
        <taxon>Bacillati</taxon>
        <taxon>Bacillota</taxon>
        <taxon>Bacilli</taxon>
        <taxon>Bacillales</taxon>
        <taxon>Bacillaceae</taxon>
        <taxon>Shouchella</taxon>
    </lineage>
</organism>
<evidence type="ECO:0000256" key="1">
    <source>
        <dbReference type="SAM" id="Phobius"/>
    </source>
</evidence>
<dbReference type="OrthoDB" id="2353968at2"/>
<name>A0A1G6GPB7_9BACI</name>
<dbReference type="AlphaFoldDB" id="A0A1G6GPB7"/>
<dbReference type="STRING" id="1464122.SAMN05421737_101321"/>
<evidence type="ECO:0000313" key="3">
    <source>
        <dbReference type="Proteomes" id="UP000242662"/>
    </source>
</evidence>
<dbReference type="RefSeq" id="WP_090774533.1">
    <property type="nucleotide sequence ID" value="NZ_FMYM01000001.1"/>
</dbReference>
<feature type="transmembrane region" description="Helical" evidence="1">
    <location>
        <begin position="37"/>
        <end position="56"/>
    </location>
</feature>
<keyword evidence="1" id="KW-0812">Transmembrane</keyword>
<keyword evidence="1" id="KW-0472">Membrane</keyword>